<dbReference type="GO" id="GO:0016020">
    <property type="term" value="C:membrane"/>
    <property type="evidence" value="ECO:0007669"/>
    <property type="project" value="InterPro"/>
</dbReference>
<sequence>MNSSFFLFLLHCILSTGLCIVEGSCPEEACFSSNRETCELGSSECGECFQGFVQVGDKCLAVEAYPNDEVWKDDLAGTDGSDVENLIDRTTQNIPTEGPTEDERLRTLLFSPTSSSDFIPSSAPATGVDEEENESNNKNHDLGTNVAAKNAEKLSKSNGKSSKLTTVIGKVKAAENSDSKKIRKKGNSGNIPPIKRKEKIEASRSKNKKIEDEKKLDNFLSKAEKKESEKFPGKVLSSPQADTRLEANSSQNPPPYIRKHKVGKSEEARASELDDIYFLCIVIGCSVAGIAGLALAGYCWYKLHTTAKAVSESEYSSYGMKSKRPSSAHGDEKLDYNAEMYHYHQTKSQLAAMEKASGSRSSKQGSMDDEDNSDEGDEGDYTVYECPGLAPTGDMTVVNPLFSDQEVVGSDQDANGNRSGQSSPGTSRHSSTTKPE</sequence>
<feature type="transmembrane region" description="Helical" evidence="2">
    <location>
        <begin position="276"/>
        <end position="301"/>
    </location>
</feature>
<dbReference type="PANTHER" id="PTHR23352:SF2">
    <property type="entry name" value="NEURAL PROLIFERATION DIFFERENTIATION AND CONTROL PROTEIN 1"/>
    <property type="match status" value="1"/>
</dbReference>
<dbReference type="InterPro" id="IPR009635">
    <property type="entry name" value="NPDC1"/>
</dbReference>
<feature type="compositionally biased region" description="Low complexity" evidence="1">
    <location>
        <begin position="111"/>
        <end position="124"/>
    </location>
</feature>
<dbReference type="Proteomes" id="UP000515163">
    <property type="component" value="Unplaced"/>
</dbReference>
<dbReference type="RefSeq" id="XP_031556105.1">
    <property type="nucleotide sequence ID" value="XM_031700245.1"/>
</dbReference>
<organism evidence="4 5">
    <name type="scientific">Actinia tenebrosa</name>
    <name type="common">Australian red waratah sea anemone</name>
    <dbReference type="NCBI Taxonomy" id="6105"/>
    <lineage>
        <taxon>Eukaryota</taxon>
        <taxon>Metazoa</taxon>
        <taxon>Cnidaria</taxon>
        <taxon>Anthozoa</taxon>
        <taxon>Hexacorallia</taxon>
        <taxon>Actiniaria</taxon>
        <taxon>Actiniidae</taxon>
        <taxon>Actinia</taxon>
    </lineage>
</organism>
<feature type="region of interest" description="Disordered" evidence="1">
    <location>
        <begin position="81"/>
        <end position="144"/>
    </location>
</feature>
<evidence type="ECO:0000313" key="5">
    <source>
        <dbReference type="RefSeq" id="XP_031556105.1"/>
    </source>
</evidence>
<dbReference type="GeneID" id="116292896"/>
<keyword evidence="2" id="KW-1133">Transmembrane helix</keyword>
<protein>
    <submittedName>
        <fullName evidence="5">Uncharacterized protein LOC116292896</fullName>
    </submittedName>
</protein>
<name>A0A6P8HTT3_ACTTE</name>
<proteinExistence type="predicted"/>
<feature type="compositionally biased region" description="Polar residues" evidence="1">
    <location>
        <begin position="412"/>
        <end position="436"/>
    </location>
</feature>
<feature type="compositionally biased region" description="Polar residues" evidence="1">
    <location>
        <begin position="237"/>
        <end position="251"/>
    </location>
</feature>
<feature type="region of interest" description="Disordered" evidence="1">
    <location>
        <begin position="347"/>
        <end position="436"/>
    </location>
</feature>
<keyword evidence="2" id="KW-0812">Transmembrane</keyword>
<dbReference type="Pfam" id="PF06809">
    <property type="entry name" value="NPDC1"/>
    <property type="match status" value="1"/>
</dbReference>
<feature type="signal peptide" evidence="3">
    <location>
        <begin position="1"/>
        <end position="19"/>
    </location>
</feature>
<evidence type="ECO:0000256" key="2">
    <source>
        <dbReference type="SAM" id="Phobius"/>
    </source>
</evidence>
<accession>A0A6P8HTT3</accession>
<feature type="chain" id="PRO_5028012064" evidence="3">
    <location>
        <begin position="20"/>
        <end position="436"/>
    </location>
</feature>
<keyword evidence="4" id="KW-1185">Reference proteome</keyword>
<keyword evidence="2" id="KW-0472">Membrane</keyword>
<dbReference type="PANTHER" id="PTHR23352">
    <property type="entry name" value="NEURAL PROLIFERATION DIFFERENTIATION AND CONTROL PROTEIN-1 NPDC-1 PROTEIN"/>
    <property type="match status" value="1"/>
</dbReference>
<feature type="compositionally biased region" description="Acidic residues" evidence="1">
    <location>
        <begin position="367"/>
        <end position="380"/>
    </location>
</feature>
<feature type="region of interest" description="Disordered" evidence="1">
    <location>
        <begin position="175"/>
        <end position="263"/>
    </location>
</feature>
<reference evidence="5" key="1">
    <citation type="submission" date="2025-08" db="UniProtKB">
        <authorList>
            <consortium name="RefSeq"/>
        </authorList>
    </citation>
    <scope>IDENTIFICATION</scope>
</reference>
<dbReference type="KEGG" id="aten:116292896"/>
<evidence type="ECO:0000256" key="3">
    <source>
        <dbReference type="SAM" id="SignalP"/>
    </source>
</evidence>
<keyword evidence="3" id="KW-0732">Signal</keyword>
<dbReference type="InParanoid" id="A0A6P8HTT3"/>
<gene>
    <name evidence="5" type="primary">LOC116292896</name>
</gene>
<evidence type="ECO:0000256" key="1">
    <source>
        <dbReference type="SAM" id="MobiDB-lite"/>
    </source>
</evidence>
<feature type="compositionally biased region" description="Basic and acidic residues" evidence="1">
    <location>
        <begin position="198"/>
        <end position="232"/>
    </location>
</feature>
<dbReference type="OrthoDB" id="6270617at2759"/>
<evidence type="ECO:0000313" key="4">
    <source>
        <dbReference type="Proteomes" id="UP000515163"/>
    </source>
</evidence>
<dbReference type="AlphaFoldDB" id="A0A6P8HTT3"/>